<keyword evidence="7 14" id="KW-0812">Transmembrane</keyword>
<keyword evidence="4" id="KW-1003">Cell membrane</keyword>
<dbReference type="Gene3D" id="1.10.287.130">
    <property type="match status" value="1"/>
</dbReference>
<name>A0ABT8JNM8_9BACL</name>
<feature type="transmembrane region" description="Helical" evidence="14">
    <location>
        <begin position="12"/>
        <end position="32"/>
    </location>
</feature>
<evidence type="ECO:0000313" key="16">
    <source>
        <dbReference type="EMBL" id="MDN4606745.1"/>
    </source>
</evidence>
<dbReference type="SUPFAM" id="SSF55890">
    <property type="entry name" value="Sporulation response regulatory protein Spo0B"/>
    <property type="match status" value="1"/>
</dbReference>
<evidence type="ECO:0000256" key="11">
    <source>
        <dbReference type="ARBA" id="ARBA00022989"/>
    </source>
</evidence>
<keyword evidence="6" id="KW-0808">Transferase</keyword>
<dbReference type="Proteomes" id="UP001175097">
    <property type="component" value="Unassembled WGS sequence"/>
</dbReference>
<dbReference type="SUPFAM" id="SSF55874">
    <property type="entry name" value="ATPase domain of HSP90 chaperone/DNA topoisomerase II/histidine kinase"/>
    <property type="match status" value="1"/>
</dbReference>
<proteinExistence type="predicted"/>
<dbReference type="InterPro" id="IPR005467">
    <property type="entry name" value="His_kinase_dom"/>
</dbReference>
<keyword evidence="17" id="KW-1185">Reference proteome</keyword>
<evidence type="ECO:0000256" key="3">
    <source>
        <dbReference type="ARBA" id="ARBA00012438"/>
    </source>
</evidence>
<dbReference type="InterPro" id="IPR036890">
    <property type="entry name" value="HATPase_C_sf"/>
</dbReference>
<evidence type="ECO:0000256" key="13">
    <source>
        <dbReference type="ARBA" id="ARBA00023136"/>
    </source>
</evidence>
<dbReference type="PRINTS" id="PR00344">
    <property type="entry name" value="BCTRLSENSOR"/>
</dbReference>
<keyword evidence="11 14" id="KW-1133">Transmembrane helix</keyword>
<evidence type="ECO:0000256" key="2">
    <source>
        <dbReference type="ARBA" id="ARBA00004651"/>
    </source>
</evidence>
<keyword evidence="5" id="KW-0597">Phosphoprotein</keyword>
<sequence length="541" mass="59584">MNRQNRVNFKMRMIVLVGALVIAIITGIGLYIGHFISNAMEEQVGNRALGVAKSVALIPELAEAFKHDDPASIINPLVSPIQKATKAEFIVIGNTAEIRYAHPIPEKIGKKMVGEDNERALVFGESYVSKAVGSLGSSVRAKVPVYLDGQIVGVVSVGFLVNDIQSIIKSYNIHLWVVLLNTAILAVIGAILIASYIKKLLFGLEPEEITHLLVQKEAILQSTHEGIIAVNQTGMITLINSAAQRLLFNQVIHSKNYEGMSINDLTAAKHLLNFLQDSNDRIDEEIIIGNTIVFANKMPIYDKGSLAGTVFTFRNKTEIDLLTKELRSIKQYTNALRAQTHEFSNKLYTILGLLQLGKKEEAISYIQQESSVQKNWIRLVIQKVSDPKVSGLLLGKINQASELGIEITVQEDSILTTHLNEMQSEALLTAIGNLFDNAMDAVRKAPPAQRKIAIFFTDIGNDIIFEIDDSGEGIAAQYMNKVFEQGFTLKEGEHGGFGLSLTKQLVERLSGELYLEEGDLGGASFVLSIPKEVDERRKPYA</sequence>
<evidence type="ECO:0000256" key="8">
    <source>
        <dbReference type="ARBA" id="ARBA00022741"/>
    </source>
</evidence>
<dbReference type="SMART" id="SM00387">
    <property type="entry name" value="HATPase_c"/>
    <property type="match status" value="1"/>
</dbReference>
<evidence type="ECO:0000256" key="1">
    <source>
        <dbReference type="ARBA" id="ARBA00000085"/>
    </source>
</evidence>
<evidence type="ECO:0000256" key="10">
    <source>
        <dbReference type="ARBA" id="ARBA00022840"/>
    </source>
</evidence>
<dbReference type="InterPro" id="IPR029151">
    <property type="entry name" value="Sensor-like_sf"/>
</dbReference>
<keyword evidence="12" id="KW-0902">Two-component regulatory system</keyword>
<evidence type="ECO:0000256" key="14">
    <source>
        <dbReference type="SAM" id="Phobius"/>
    </source>
</evidence>
<organism evidence="16 17">
    <name type="scientific">Sporosarcina highlanderae</name>
    <dbReference type="NCBI Taxonomy" id="3035916"/>
    <lineage>
        <taxon>Bacteria</taxon>
        <taxon>Bacillati</taxon>
        <taxon>Bacillota</taxon>
        <taxon>Bacilli</taxon>
        <taxon>Bacillales</taxon>
        <taxon>Caryophanaceae</taxon>
        <taxon>Sporosarcina</taxon>
    </lineage>
</organism>
<comment type="subcellular location">
    <subcellularLocation>
        <location evidence="2">Cell membrane</location>
        <topology evidence="2">Multi-pass membrane protein</topology>
    </subcellularLocation>
</comment>
<comment type="caution">
    <text evidence="16">The sequence shown here is derived from an EMBL/GenBank/DDBJ whole genome shotgun (WGS) entry which is preliminary data.</text>
</comment>
<dbReference type="Pfam" id="PF17203">
    <property type="entry name" value="sCache_3_2"/>
    <property type="match status" value="1"/>
</dbReference>
<evidence type="ECO:0000256" key="9">
    <source>
        <dbReference type="ARBA" id="ARBA00022777"/>
    </source>
</evidence>
<dbReference type="PROSITE" id="PS50109">
    <property type="entry name" value="HIS_KIN"/>
    <property type="match status" value="1"/>
</dbReference>
<dbReference type="Gene3D" id="3.30.565.10">
    <property type="entry name" value="Histidine kinase-like ATPase, C-terminal domain"/>
    <property type="match status" value="1"/>
</dbReference>
<dbReference type="InterPro" id="IPR003594">
    <property type="entry name" value="HATPase_dom"/>
</dbReference>
<dbReference type="EMBL" id="JAROCC010000002">
    <property type="protein sequence ID" value="MDN4606745.1"/>
    <property type="molecule type" value="Genomic_DNA"/>
</dbReference>
<dbReference type="InterPro" id="IPR039506">
    <property type="entry name" value="SPOB_a"/>
</dbReference>
<dbReference type="InterPro" id="IPR016120">
    <property type="entry name" value="Sig_transdc_His_kin_SpoOB"/>
</dbReference>
<keyword evidence="9 16" id="KW-0418">Kinase</keyword>
<evidence type="ECO:0000313" key="17">
    <source>
        <dbReference type="Proteomes" id="UP001175097"/>
    </source>
</evidence>
<dbReference type="InterPro" id="IPR004358">
    <property type="entry name" value="Sig_transdc_His_kin-like_C"/>
</dbReference>
<dbReference type="RefSeq" id="WP_301242266.1">
    <property type="nucleotide sequence ID" value="NZ_JAROCC010000002.1"/>
</dbReference>
<evidence type="ECO:0000256" key="6">
    <source>
        <dbReference type="ARBA" id="ARBA00022679"/>
    </source>
</evidence>
<dbReference type="Pfam" id="PF14689">
    <property type="entry name" value="SPOB_a"/>
    <property type="match status" value="1"/>
</dbReference>
<evidence type="ECO:0000259" key="15">
    <source>
        <dbReference type="PROSITE" id="PS50109"/>
    </source>
</evidence>
<feature type="transmembrane region" description="Helical" evidence="14">
    <location>
        <begin position="173"/>
        <end position="197"/>
    </location>
</feature>
<dbReference type="SUPFAM" id="SSF103190">
    <property type="entry name" value="Sensory domain-like"/>
    <property type="match status" value="1"/>
</dbReference>
<evidence type="ECO:0000256" key="4">
    <source>
        <dbReference type="ARBA" id="ARBA00022475"/>
    </source>
</evidence>
<keyword evidence="10" id="KW-0067">ATP-binding</keyword>
<evidence type="ECO:0000256" key="5">
    <source>
        <dbReference type="ARBA" id="ARBA00022553"/>
    </source>
</evidence>
<dbReference type="EC" id="2.7.13.3" evidence="3"/>
<dbReference type="InterPro" id="IPR033463">
    <property type="entry name" value="sCache_3"/>
</dbReference>
<dbReference type="PANTHER" id="PTHR43547">
    <property type="entry name" value="TWO-COMPONENT HISTIDINE KINASE"/>
    <property type="match status" value="1"/>
</dbReference>
<dbReference type="Pfam" id="PF02518">
    <property type="entry name" value="HATPase_c"/>
    <property type="match status" value="1"/>
</dbReference>
<evidence type="ECO:0000256" key="12">
    <source>
        <dbReference type="ARBA" id="ARBA00023012"/>
    </source>
</evidence>
<evidence type="ECO:0000256" key="7">
    <source>
        <dbReference type="ARBA" id="ARBA00022692"/>
    </source>
</evidence>
<dbReference type="PANTHER" id="PTHR43547:SF10">
    <property type="entry name" value="SENSOR HISTIDINE KINASE DCUS"/>
    <property type="match status" value="1"/>
</dbReference>
<reference evidence="16" key="1">
    <citation type="submission" date="2023-03" db="EMBL/GenBank/DDBJ databases">
        <title>MT1 and MT2 Draft Genomes of Novel Species.</title>
        <authorList>
            <person name="Venkateswaran K."/>
        </authorList>
    </citation>
    <scope>NUCLEOTIDE SEQUENCE</scope>
    <source>
        <strain evidence="16">F6_3S_P_2</strain>
    </source>
</reference>
<dbReference type="GO" id="GO:0016301">
    <property type="term" value="F:kinase activity"/>
    <property type="evidence" value="ECO:0007669"/>
    <property type="project" value="UniProtKB-KW"/>
</dbReference>
<comment type="catalytic activity">
    <reaction evidence="1">
        <text>ATP + protein L-histidine = ADP + protein N-phospho-L-histidine.</text>
        <dbReference type="EC" id="2.7.13.3"/>
    </reaction>
</comment>
<feature type="domain" description="Histidine kinase" evidence="15">
    <location>
        <begin position="338"/>
        <end position="533"/>
    </location>
</feature>
<feature type="transmembrane region" description="Helical" evidence="14">
    <location>
        <begin position="143"/>
        <end position="161"/>
    </location>
</feature>
<keyword evidence="8" id="KW-0547">Nucleotide-binding</keyword>
<gene>
    <name evidence="16" type="ORF">P5G49_04550</name>
</gene>
<keyword evidence="13 14" id="KW-0472">Membrane</keyword>
<dbReference type="Gene3D" id="3.30.450.20">
    <property type="entry name" value="PAS domain"/>
    <property type="match status" value="2"/>
</dbReference>
<accession>A0ABT8JNM8</accession>
<protein>
    <recommendedName>
        <fullName evidence="3">histidine kinase</fullName>
        <ecNumber evidence="3">2.7.13.3</ecNumber>
    </recommendedName>
</protein>